<sequence length="88" mass="9888">MIKMTWEKGELDDRAEGIVVETTTSWARVGERAIVEFDVPYGTFDGQPRSEESSGEVIRFPDRGNATHRIPYPAVETGMPPHLLIDLD</sequence>
<reference evidence="3" key="1">
    <citation type="journal article" date="2019" name="Int. J. Syst. Evol. Microbiol.">
        <title>The Global Catalogue of Microorganisms (GCM) 10K type strain sequencing project: providing services to taxonomists for standard genome sequencing and annotation.</title>
        <authorList>
            <consortium name="The Broad Institute Genomics Platform"/>
            <consortium name="The Broad Institute Genome Sequencing Center for Infectious Disease"/>
            <person name="Wu L."/>
            <person name="Ma J."/>
        </authorList>
    </citation>
    <scope>NUCLEOTIDE SEQUENCE [LARGE SCALE GENOMIC DNA]</scope>
    <source>
        <strain evidence="3">CCUG 63830</strain>
    </source>
</reference>
<feature type="region of interest" description="Disordered" evidence="1">
    <location>
        <begin position="45"/>
        <end position="65"/>
    </location>
</feature>
<protein>
    <submittedName>
        <fullName evidence="2">Uncharacterized protein</fullName>
    </submittedName>
</protein>
<evidence type="ECO:0000313" key="3">
    <source>
        <dbReference type="Proteomes" id="UP001596317"/>
    </source>
</evidence>
<keyword evidence="3" id="KW-1185">Reference proteome</keyword>
<name>A0ABW1ZG46_9DEIO</name>
<evidence type="ECO:0000256" key="1">
    <source>
        <dbReference type="SAM" id="MobiDB-lite"/>
    </source>
</evidence>
<proteinExistence type="predicted"/>
<evidence type="ECO:0000313" key="2">
    <source>
        <dbReference type="EMBL" id="MFC6659354.1"/>
    </source>
</evidence>
<dbReference type="RefSeq" id="WP_224604436.1">
    <property type="nucleotide sequence ID" value="NZ_JAIQXV010000001.1"/>
</dbReference>
<gene>
    <name evidence="2" type="ORF">ACFP90_02450</name>
</gene>
<organism evidence="2 3">
    <name type="scientific">Deinococcus multiflagellatus</name>
    <dbReference type="NCBI Taxonomy" id="1656887"/>
    <lineage>
        <taxon>Bacteria</taxon>
        <taxon>Thermotogati</taxon>
        <taxon>Deinococcota</taxon>
        <taxon>Deinococci</taxon>
        <taxon>Deinococcales</taxon>
        <taxon>Deinococcaceae</taxon>
        <taxon>Deinococcus</taxon>
    </lineage>
</organism>
<comment type="caution">
    <text evidence="2">The sequence shown here is derived from an EMBL/GenBank/DDBJ whole genome shotgun (WGS) entry which is preliminary data.</text>
</comment>
<accession>A0ABW1ZG46</accession>
<dbReference type="Proteomes" id="UP001596317">
    <property type="component" value="Unassembled WGS sequence"/>
</dbReference>
<dbReference type="EMBL" id="JBHSWB010000001">
    <property type="protein sequence ID" value="MFC6659354.1"/>
    <property type="molecule type" value="Genomic_DNA"/>
</dbReference>